<feature type="transmembrane region" description="Helical" evidence="6">
    <location>
        <begin position="198"/>
        <end position="220"/>
    </location>
</feature>
<dbReference type="GO" id="GO:0016020">
    <property type="term" value="C:membrane"/>
    <property type="evidence" value="ECO:0007669"/>
    <property type="project" value="UniProtKB-SubCell"/>
</dbReference>
<keyword evidence="4 6" id="KW-1133">Transmembrane helix</keyword>
<comment type="similarity">
    <text evidence="2">Belongs to the TMEM19 family.</text>
</comment>
<gene>
    <name evidence="8" type="ORF">D9613_009165</name>
</gene>
<keyword evidence="9" id="KW-1185">Reference proteome</keyword>
<evidence type="ECO:0000313" key="8">
    <source>
        <dbReference type="EMBL" id="KAF4622365.1"/>
    </source>
</evidence>
<evidence type="ECO:0000256" key="6">
    <source>
        <dbReference type="SAM" id="Phobius"/>
    </source>
</evidence>
<dbReference type="PANTHER" id="PTHR13353:SF5">
    <property type="entry name" value="TRANSMEMBRANE PROTEIN 19"/>
    <property type="match status" value="1"/>
</dbReference>
<name>A0A8H4VVZ1_9AGAR</name>
<keyword evidence="3 6" id="KW-0812">Transmembrane</keyword>
<organism evidence="8 9">
    <name type="scientific">Agrocybe pediades</name>
    <dbReference type="NCBI Taxonomy" id="84607"/>
    <lineage>
        <taxon>Eukaryota</taxon>
        <taxon>Fungi</taxon>
        <taxon>Dikarya</taxon>
        <taxon>Basidiomycota</taxon>
        <taxon>Agaricomycotina</taxon>
        <taxon>Agaricomycetes</taxon>
        <taxon>Agaricomycetidae</taxon>
        <taxon>Agaricales</taxon>
        <taxon>Agaricineae</taxon>
        <taxon>Strophariaceae</taxon>
        <taxon>Agrocybe</taxon>
    </lineage>
</organism>
<dbReference type="AlphaFoldDB" id="A0A8H4VVZ1"/>
<comment type="caution">
    <text evidence="8">The sequence shown here is derived from an EMBL/GenBank/DDBJ whole genome shotgun (WGS) entry which is preliminary data.</text>
</comment>
<proteinExistence type="inferred from homology"/>
<dbReference type="Proteomes" id="UP000521872">
    <property type="component" value="Unassembled WGS sequence"/>
</dbReference>
<protein>
    <recommendedName>
        <fullName evidence="10">Transmembrane protein 19</fullName>
    </recommendedName>
</protein>
<dbReference type="PANTHER" id="PTHR13353">
    <property type="entry name" value="TRANSMEMBRANE PROTEIN 19"/>
    <property type="match status" value="1"/>
</dbReference>
<feature type="transmembrane region" description="Helical" evidence="6">
    <location>
        <begin position="232"/>
        <end position="258"/>
    </location>
</feature>
<dbReference type="Pfam" id="PF01940">
    <property type="entry name" value="DUF92"/>
    <property type="match status" value="1"/>
</dbReference>
<dbReference type="InterPro" id="IPR002794">
    <property type="entry name" value="DUF92_TMEM19"/>
</dbReference>
<evidence type="ECO:0000256" key="4">
    <source>
        <dbReference type="ARBA" id="ARBA00022989"/>
    </source>
</evidence>
<evidence type="ECO:0000256" key="5">
    <source>
        <dbReference type="ARBA" id="ARBA00023136"/>
    </source>
</evidence>
<reference evidence="8 9" key="1">
    <citation type="submission" date="2019-12" db="EMBL/GenBank/DDBJ databases">
        <authorList>
            <person name="Floudas D."/>
            <person name="Bentzer J."/>
            <person name="Ahren D."/>
            <person name="Johansson T."/>
            <person name="Persson P."/>
            <person name="Tunlid A."/>
        </authorList>
    </citation>
    <scope>NUCLEOTIDE SEQUENCE [LARGE SCALE GENOMIC DNA]</scope>
    <source>
        <strain evidence="8 9">CBS 102.39</strain>
    </source>
</reference>
<evidence type="ECO:0000256" key="2">
    <source>
        <dbReference type="ARBA" id="ARBA00009012"/>
    </source>
</evidence>
<sequence length="313" mass="33245">MSFPLISLLIAILLSGHGLRKRSLSPSGALAALIVGFLMMTGGTRVFGVSLIGFYLVGSRATKYGKKRKALLEDGYQEAGYRSGWQVVCNSATALIASLLWNVVFEPLSVQAIAAHILGIEAGRMLAEPPSDRSWCPLSTNISNGWSRTLMFVSLGHFGCCLGDTLASELGILSRSRPRLITTLKPVPPGTNGGMSTVGTLASIIGGGIIGALMGTTLIVENAKCREGWGTILFECVGWGMFSGGFGSLVDSLLGATVQQTKYSKEKKLILQDNVQLDQEIQIISGWNILTNNQVNLLSSVFCAGMTAWLSAP</sequence>
<feature type="signal peptide" evidence="7">
    <location>
        <begin position="1"/>
        <end position="18"/>
    </location>
</feature>
<evidence type="ECO:0000256" key="1">
    <source>
        <dbReference type="ARBA" id="ARBA00004141"/>
    </source>
</evidence>
<keyword evidence="5 6" id="KW-0472">Membrane</keyword>
<keyword evidence="7" id="KW-0732">Signal</keyword>
<feature type="transmembrane region" description="Helical" evidence="6">
    <location>
        <begin position="28"/>
        <end position="58"/>
    </location>
</feature>
<feature type="chain" id="PRO_5034711937" description="Transmembrane protein 19" evidence="7">
    <location>
        <begin position="19"/>
        <end position="313"/>
    </location>
</feature>
<evidence type="ECO:0008006" key="10">
    <source>
        <dbReference type="Google" id="ProtNLM"/>
    </source>
</evidence>
<evidence type="ECO:0000256" key="7">
    <source>
        <dbReference type="SAM" id="SignalP"/>
    </source>
</evidence>
<evidence type="ECO:0000256" key="3">
    <source>
        <dbReference type="ARBA" id="ARBA00022692"/>
    </source>
</evidence>
<evidence type="ECO:0000313" key="9">
    <source>
        <dbReference type="Proteomes" id="UP000521872"/>
    </source>
</evidence>
<accession>A0A8H4VVZ1</accession>
<dbReference type="EMBL" id="JAACJL010000002">
    <property type="protein sequence ID" value="KAF4622365.1"/>
    <property type="molecule type" value="Genomic_DNA"/>
</dbReference>
<comment type="subcellular location">
    <subcellularLocation>
        <location evidence="1">Membrane</location>
        <topology evidence="1">Multi-pass membrane protein</topology>
    </subcellularLocation>
</comment>